<evidence type="ECO:0000313" key="3">
    <source>
        <dbReference type="Proteomes" id="UP000193411"/>
    </source>
</evidence>
<dbReference type="Proteomes" id="UP000193411">
    <property type="component" value="Unassembled WGS sequence"/>
</dbReference>
<reference evidence="2 3" key="1">
    <citation type="submission" date="2016-07" db="EMBL/GenBank/DDBJ databases">
        <title>Pervasive Adenine N6-methylation of Active Genes in Fungi.</title>
        <authorList>
            <consortium name="DOE Joint Genome Institute"/>
            <person name="Mondo S.J."/>
            <person name="Dannebaum R.O."/>
            <person name="Kuo R.C."/>
            <person name="Labutti K."/>
            <person name="Haridas S."/>
            <person name="Kuo A."/>
            <person name="Salamov A."/>
            <person name="Ahrendt S.R."/>
            <person name="Lipzen A."/>
            <person name="Sullivan W."/>
            <person name="Andreopoulos W.B."/>
            <person name="Clum A."/>
            <person name="Lindquist E."/>
            <person name="Daum C."/>
            <person name="Ramamoorthy G.K."/>
            <person name="Gryganskyi A."/>
            <person name="Culley D."/>
            <person name="Magnuson J.K."/>
            <person name="James T.Y."/>
            <person name="O'Malley M.A."/>
            <person name="Stajich J.E."/>
            <person name="Spatafora J.W."/>
            <person name="Visel A."/>
            <person name="Grigoriev I.V."/>
        </authorList>
    </citation>
    <scope>NUCLEOTIDE SEQUENCE [LARGE SCALE GENOMIC DNA]</scope>
    <source>
        <strain evidence="2 3">PL171</strain>
    </source>
</reference>
<organism evidence="2 3">
    <name type="scientific">Catenaria anguillulae PL171</name>
    <dbReference type="NCBI Taxonomy" id="765915"/>
    <lineage>
        <taxon>Eukaryota</taxon>
        <taxon>Fungi</taxon>
        <taxon>Fungi incertae sedis</taxon>
        <taxon>Blastocladiomycota</taxon>
        <taxon>Blastocladiomycetes</taxon>
        <taxon>Blastocladiales</taxon>
        <taxon>Catenariaceae</taxon>
        <taxon>Catenaria</taxon>
    </lineage>
</organism>
<dbReference type="AlphaFoldDB" id="A0A1Y2HZ87"/>
<proteinExistence type="predicted"/>
<evidence type="ECO:0000256" key="1">
    <source>
        <dbReference type="SAM" id="SignalP"/>
    </source>
</evidence>
<feature type="chain" id="PRO_5012417945" evidence="1">
    <location>
        <begin position="20"/>
        <end position="144"/>
    </location>
</feature>
<keyword evidence="3" id="KW-1185">Reference proteome</keyword>
<keyword evidence="1" id="KW-0732">Signal</keyword>
<name>A0A1Y2HZ87_9FUNG</name>
<dbReference type="EMBL" id="MCFL01000004">
    <property type="protein sequence ID" value="ORZ39890.1"/>
    <property type="molecule type" value="Genomic_DNA"/>
</dbReference>
<gene>
    <name evidence="2" type="ORF">BCR44DRAFT_40516</name>
</gene>
<evidence type="ECO:0000313" key="2">
    <source>
        <dbReference type="EMBL" id="ORZ39890.1"/>
    </source>
</evidence>
<sequence>MNAASLLIALAALIAVVAAREWPFVLPAAYNIETGTGHRVIFREDGRFTFTTNVRCIRAPCPMSGGEGAWAFDAKLRELTLLQEVEGGNVVTQTWRMGAATKDHLSLQWRGNRLVFRRGAGSETFPLPQGAGNWNRDMDFEPKN</sequence>
<protein>
    <submittedName>
        <fullName evidence="2">Uncharacterized protein</fullName>
    </submittedName>
</protein>
<feature type="signal peptide" evidence="1">
    <location>
        <begin position="1"/>
        <end position="19"/>
    </location>
</feature>
<accession>A0A1Y2HZ87</accession>
<comment type="caution">
    <text evidence="2">The sequence shown here is derived from an EMBL/GenBank/DDBJ whole genome shotgun (WGS) entry which is preliminary data.</text>
</comment>